<name>D6ZCM5_SEGRD</name>
<feature type="compositionally biased region" description="Low complexity" evidence="1">
    <location>
        <begin position="191"/>
        <end position="209"/>
    </location>
</feature>
<accession>D6ZCM5</accession>
<dbReference type="EMBL" id="CP001958">
    <property type="protein sequence ID" value="ADG97067.1"/>
    <property type="molecule type" value="Genomic_DNA"/>
</dbReference>
<feature type="region of interest" description="Disordered" evidence="1">
    <location>
        <begin position="40"/>
        <end position="60"/>
    </location>
</feature>
<proteinExistence type="predicted"/>
<dbReference type="HOGENOM" id="CLU_1179553_0_0_11"/>
<dbReference type="PROSITE" id="PS51257">
    <property type="entry name" value="PROKAR_LIPOPROTEIN"/>
    <property type="match status" value="1"/>
</dbReference>
<sequence length="235" mass="22852">MLKNARRAQILGALVVAGACGVGLCLGQGDASLVREALAAPTSPTVPPPPPGGGGTMPSTYVAPTTGIIDTVVPSSAVVSYQVISDSPEVVTANVKYTEDGAITGFAPVALPWTKPVAVAPPLSIVTVYATLPQSPAVADPEGGGTQADLADATIRCRVLVNGAVVKEDSAKGPNATATCSVSVNVDSSLPAAPAPSGAPGAPAPSAAPAVPPAPAVPGEPRVTTLAPPAPAPGR</sequence>
<evidence type="ECO:0000313" key="2">
    <source>
        <dbReference type="EMBL" id="ADG97067.1"/>
    </source>
</evidence>
<evidence type="ECO:0000313" key="3">
    <source>
        <dbReference type="Proteomes" id="UP000002247"/>
    </source>
</evidence>
<evidence type="ECO:0000256" key="1">
    <source>
        <dbReference type="SAM" id="MobiDB-lite"/>
    </source>
</evidence>
<dbReference type="KEGG" id="srt:Srot_0585"/>
<dbReference type="OrthoDB" id="3398257at2"/>
<organism evidence="2 3">
    <name type="scientific">Segniliparus rotundus (strain ATCC BAA-972 / CDC 1076 / CIP 108378 / DSM 44985 / JCM 13578)</name>
    <dbReference type="NCBI Taxonomy" id="640132"/>
    <lineage>
        <taxon>Bacteria</taxon>
        <taxon>Bacillati</taxon>
        <taxon>Actinomycetota</taxon>
        <taxon>Actinomycetes</taxon>
        <taxon>Mycobacteriales</taxon>
        <taxon>Segniliparaceae</taxon>
        <taxon>Segniliparus</taxon>
    </lineage>
</organism>
<dbReference type="Proteomes" id="UP000002247">
    <property type="component" value="Chromosome"/>
</dbReference>
<dbReference type="AlphaFoldDB" id="D6ZCM5"/>
<keyword evidence="3" id="KW-1185">Reference proteome</keyword>
<protein>
    <submittedName>
        <fullName evidence="2">Uncharacterized protein</fullName>
    </submittedName>
</protein>
<gene>
    <name evidence="2" type="ordered locus">Srot_0585</name>
</gene>
<feature type="region of interest" description="Disordered" evidence="1">
    <location>
        <begin position="189"/>
        <end position="235"/>
    </location>
</feature>
<dbReference type="RefSeq" id="WP_013137523.1">
    <property type="nucleotide sequence ID" value="NC_014168.1"/>
</dbReference>
<dbReference type="Gene3D" id="2.60.40.2880">
    <property type="entry name" value="MmpS1-5, C-terminal soluble domain"/>
    <property type="match status" value="1"/>
</dbReference>
<dbReference type="STRING" id="640132.Srot_0585"/>
<dbReference type="InterPro" id="IPR038468">
    <property type="entry name" value="MmpS_C"/>
</dbReference>
<reference evidence="2 3" key="1">
    <citation type="journal article" date="2010" name="Stand. Genomic Sci.">
        <title>Complete genome sequence of Segniliparus rotundus type strain (CDC 1076).</title>
        <authorList>
            <person name="Sikorski J."/>
            <person name="Lapidus A."/>
            <person name="Copeland A."/>
            <person name="Misra M."/>
            <person name="Glavina Del Rio T."/>
            <person name="Nolan M."/>
            <person name="Lucas S."/>
            <person name="Chen F."/>
            <person name="Tice H."/>
            <person name="Cheng J.F."/>
            <person name="Jando M."/>
            <person name="Schneider S."/>
            <person name="Bruce D."/>
            <person name="Goodwin L."/>
            <person name="Pitluck S."/>
            <person name="Liolios K."/>
            <person name="Mikhailova N."/>
            <person name="Pati A."/>
            <person name="Ivanova N."/>
            <person name="Mavromatis K."/>
            <person name="Chen A."/>
            <person name="Palaniappan K."/>
            <person name="Chertkov O."/>
            <person name="Land M."/>
            <person name="Hauser L."/>
            <person name="Chang Y.J."/>
            <person name="Jeffries C.D."/>
            <person name="Brettin T."/>
            <person name="Detter J.C."/>
            <person name="Han C."/>
            <person name="Rohde M."/>
            <person name="Goker M."/>
            <person name="Bristow J."/>
            <person name="Eisen J.A."/>
            <person name="Markowitz V."/>
            <person name="Hugenholtz P."/>
            <person name="Kyrpides N.C."/>
            <person name="Klenk H.P."/>
        </authorList>
    </citation>
    <scope>NUCLEOTIDE SEQUENCE [LARGE SCALE GENOMIC DNA]</scope>
    <source>
        <strain evidence="3">ATCC BAA-972 / CDC 1076 / CIP 108378 / DSM 44985 / JCM 13578</strain>
    </source>
</reference>